<dbReference type="InterPro" id="IPR006531">
    <property type="entry name" value="Gp5/Vgr_OB"/>
</dbReference>
<dbReference type="SUPFAM" id="SSF69255">
    <property type="entry name" value="gp5 N-terminal domain-like"/>
    <property type="match status" value="1"/>
</dbReference>
<dbReference type="EMBL" id="JBITYG010000002">
    <property type="protein sequence ID" value="MFI9100895.1"/>
    <property type="molecule type" value="Genomic_DNA"/>
</dbReference>
<dbReference type="RefSeq" id="WP_399646645.1">
    <property type="nucleotide sequence ID" value="NZ_JBITYG010000002.1"/>
</dbReference>
<feature type="domain" description="Gp5/Type VI secretion system Vgr protein OB-fold" evidence="1">
    <location>
        <begin position="380"/>
        <end position="451"/>
    </location>
</feature>
<dbReference type="Gene3D" id="3.55.50.10">
    <property type="entry name" value="Baseplate protein-like domains"/>
    <property type="match status" value="1"/>
</dbReference>
<dbReference type="SUPFAM" id="SSF69349">
    <property type="entry name" value="Phage fibre proteins"/>
    <property type="match status" value="1"/>
</dbReference>
<evidence type="ECO:0000313" key="2">
    <source>
        <dbReference type="EMBL" id="MFI9100895.1"/>
    </source>
</evidence>
<comment type="caution">
    <text evidence="2">The sequence shown here is derived from an EMBL/GenBank/DDBJ whole genome shotgun (WGS) entry which is preliminary data.</text>
</comment>
<dbReference type="Gene3D" id="2.30.110.50">
    <property type="match status" value="1"/>
</dbReference>
<gene>
    <name evidence="2" type="ORF">ACIGXA_10230</name>
</gene>
<dbReference type="InterPro" id="IPR037026">
    <property type="entry name" value="Vgr_OB-fold_dom_sf"/>
</dbReference>
<sequence length="633" mass="67270">MSDIGFSNILTVQIAGTKLKSPENRTLVAGRVDFGAGVPGAFQLTFRDEKKDLLGRLNVEIGVPVVIAPLSDGKGTPLITGEVTALETDYDRTGTFTVIRGYDKGHRMLRQRRVAAYRNKTATEIAVELARKSGIPMGRTQRTKGQYAFISQANVTDWDFVQRLADENEMVMSINSKGKFQFVKRQQARLAPPESTPSGKSAFLLKGGEEILRCRAAVTSADQVTAVEARGWNVTTKQPLVHKAPALDNPGFAIGTRPSEASKRFGRAELVETGTPYDRLDEVKHAADALADDVTSSFAEVEITARGNTELRPGVAVTLKDVGKPFQGKYTITAARHTFGDQEHYQTFLEVSGRQWRSLYGLTSGGGGAGPARLPSVANALVTDIKDPLRQGRVKLTFPWLDDMYVSDWTRTVQLGGAKGGSMISPDVDDEVLVAFDRGALDHPYVIGGLYNGVDKPDPVDVPVYDPTRGKVTRRTLSDRSNNRIDLLDQSVGLKRGVRLSTGDDRLTINLDRTNTEIVVDSKGKVSIRGTGAVAINAGGNLSLNAVGSLTIRSGGPMNINAASVLSVNAGGAATVNAGGALSMEAGAAVSLTAGVSLQLTAAINIGLQAATIKNTAGLVASNGKQVLTVGGI</sequence>
<dbReference type="Proteomes" id="UP001614394">
    <property type="component" value="Unassembled WGS sequence"/>
</dbReference>
<evidence type="ECO:0000313" key="3">
    <source>
        <dbReference type="Proteomes" id="UP001614394"/>
    </source>
</evidence>
<reference evidence="2 3" key="1">
    <citation type="submission" date="2024-10" db="EMBL/GenBank/DDBJ databases">
        <title>The Natural Products Discovery Center: Release of the First 8490 Sequenced Strains for Exploring Actinobacteria Biosynthetic Diversity.</title>
        <authorList>
            <person name="Kalkreuter E."/>
            <person name="Kautsar S.A."/>
            <person name="Yang D."/>
            <person name="Bader C.D."/>
            <person name="Teijaro C.N."/>
            <person name="Fluegel L."/>
            <person name="Davis C.M."/>
            <person name="Simpson J.R."/>
            <person name="Lauterbach L."/>
            <person name="Steele A.D."/>
            <person name="Gui C."/>
            <person name="Meng S."/>
            <person name="Li G."/>
            <person name="Viehrig K."/>
            <person name="Ye F."/>
            <person name="Su P."/>
            <person name="Kiefer A.F."/>
            <person name="Nichols A."/>
            <person name="Cepeda A.J."/>
            <person name="Yan W."/>
            <person name="Fan B."/>
            <person name="Jiang Y."/>
            <person name="Adhikari A."/>
            <person name="Zheng C.-J."/>
            <person name="Schuster L."/>
            <person name="Cowan T.M."/>
            <person name="Smanski M.J."/>
            <person name="Chevrette M.G."/>
            <person name="De Carvalho L.P.S."/>
            <person name="Shen B."/>
        </authorList>
    </citation>
    <scope>NUCLEOTIDE SEQUENCE [LARGE SCALE GENOMIC DNA]</scope>
    <source>
        <strain evidence="2 3">NPDC053399</strain>
    </source>
</reference>
<proteinExistence type="predicted"/>
<protein>
    <submittedName>
        <fullName evidence="2">VgrG-related protein</fullName>
    </submittedName>
</protein>
<name>A0ABW8C3A7_9ACTN</name>
<accession>A0ABW8C3A7</accession>
<dbReference type="Pfam" id="PF05954">
    <property type="entry name" value="Phage_GPD"/>
    <property type="match status" value="1"/>
</dbReference>
<dbReference type="Gene3D" id="2.40.50.230">
    <property type="entry name" value="Gp5 N-terminal domain"/>
    <property type="match status" value="1"/>
</dbReference>
<keyword evidence="3" id="KW-1185">Reference proteome</keyword>
<dbReference type="Gene3D" id="4.10.220.110">
    <property type="match status" value="1"/>
</dbReference>
<dbReference type="SUPFAM" id="SSF69279">
    <property type="entry name" value="Phage tail proteins"/>
    <property type="match status" value="1"/>
</dbReference>
<dbReference type="InterPro" id="IPR047702">
    <property type="entry name" value="VgrG-rel"/>
</dbReference>
<dbReference type="NCBIfam" id="NF033848">
    <property type="entry name" value="VgrG_rel"/>
    <property type="match status" value="1"/>
</dbReference>
<dbReference type="Pfam" id="PF04717">
    <property type="entry name" value="Phage_base_V"/>
    <property type="match status" value="1"/>
</dbReference>
<organism evidence="2 3">
    <name type="scientific">Streptomyces fildesensis</name>
    <dbReference type="NCBI Taxonomy" id="375757"/>
    <lineage>
        <taxon>Bacteria</taxon>
        <taxon>Bacillati</taxon>
        <taxon>Actinomycetota</taxon>
        <taxon>Actinomycetes</taxon>
        <taxon>Kitasatosporales</taxon>
        <taxon>Streptomycetaceae</taxon>
        <taxon>Streptomyces</taxon>
    </lineage>
</organism>
<evidence type="ECO:0000259" key="1">
    <source>
        <dbReference type="Pfam" id="PF04717"/>
    </source>
</evidence>